<dbReference type="InterPro" id="IPR035764">
    <property type="entry name" value="SPRY2_RyR"/>
</dbReference>
<dbReference type="Gene3D" id="1.10.238.10">
    <property type="entry name" value="EF-hand"/>
    <property type="match status" value="1"/>
</dbReference>
<evidence type="ECO:0000259" key="19">
    <source>
        <dbReference type="PROSITE" id="PS50222"/>
    </source>
</evidence>
<dbReference type="InterPro" id="IPR001870">
    <property type="entry name" value="B30.2/SPRY"/>
</dbReference>
<dbReference type="InterPro" id="IPR013333">
    <property type="entry name" value="Ryan_recept"/>
</dbReference>
<dbReference type="InterPro" id="IPR035761">
    <property type="entry name" value="SPRY1_RyR"/>
</dbReference>
<dbReference type="GO" id="GO:0042383">
    <property type="term" value="C:sarcolemma"/>
    <property type="evidence" value="ECO:0007669"/>
    <property type="project" value="TreeGrafter"/>
</dbReference>
<accession>A0A8D3CNS7</accession>
<feature type="region of interest" description="Disordered" evidence="16">
    <location>
        <begin position="1298"/>
        <end position="1333"/>
    </location>
</feature>
<gene>
    <name evidence="21" type="primary">RYR2</name>
</gene>
<feature type="compositionally biased region" description="Basic and acidic residues" evidence="16">
    <location>
        <begin position="4217"/>
        <end position="4240"/>
    </location>
</feature>
<dbReference type="SUPFAM" id="SSF49899">
    <property type="entry name" value="Concanavalin A-like lectins/glucanases"/>
    <property type="match status" value="3"/>
</dbReference>
<dbReference type="FunFam" id="1.10.490.160:FF:000001">
    <property type="entry name" value="Ryanodine receptor 2 (Cardiac)"/>
    <property type="match status" value="1"/>
</dbReference>
<dbReference type="Pfam" id="PF06459">
    <property type="entry name" value="RR_TM4-6"/>
    <property type="match status" value="2"/>
</dbReference>
<dbReference type="GO" id="GO:0006874">
    <property type="term" value="P:intracellular calcium ion homeostasis"/>
    <property type="evidence" value="ECO:0007669"/>
    <property type="project" value="InterPro"/>
</dbReference>
<feature type="compositionally biased region" description="Pro residues" evidence="16">
    <location>
        <begin position="4287"/>
        <end position="4301"/>
    </location>
</feature>
<dbReference type="InterPro" id="IPR048581">
    <property type="entry name" value="RYDR_Jsol"/>
</dbReference>
<dbReference type="Ensembl" id="ENSSMAT00000049085.1">
    <property type="protein sequence ID" value="ENSSMAP00000048935.1"/>
    <property type="gene ID" value="ENSSMAG00000019766.2"/>
</dbReference>
<evidence type="ECO:0000256" key="15">
    <source>
        <dbReference type="ARBA" id="ARBA00036634"/>
    </source>
</evidence>
<dbReference type="InterPro" id="IPR013320">
    <property type="entry name" value="ConA-like_dom_sf"/>
</dbReference>
<reference evidence="21" key="1">
    <citation type="submission" date="2023-05" db="EMBL/GenBank/DDBJ databases">
        <title>High-quality long-read genome of Scophthalmus maximus.</title>
        <authorList>
            <person name="Lien S."/>
            <person name="Martinez P."/>
        </authorList>
    </citation>
    <scope>NUCLEOTIDE SEQUENCE [LARGE SCALE GENOMIC DNA]</scope>
</reference>
<evidence type="ECO:0000256" key="8">
    <source>
        <dbReference type="ARBA" id="ARBA00022860"/>
    </source>
</evidence>
<dbReference type="SMART" id="SM00472">
    <property type="entry name" value="MIR"/>
    <property type="match status" value="4"/>
</dbReference>
<dbReference type="PANTHER" id="PTHR46399">
    <property type="entry name" value="B30.2/SPRY DOMAIN-CONTAINING PROTEIN"/>
    <property type="match status" value="1"/>
</dbReference>
<feature type="compositionally biased region" description="Basic and acidic residues" evidence="16">
    <location>
        <begin position="4100"/>
        <end position="4115"/>
    </location>
</feature>
<organism evidence="21 22">
    <name type="scientific">Scophthalmus maximus</name>
    <name type="common">Turbot</name>
    <name type="synonym">Psetta maxima</name>
    <dbReference type="NCBI Taxonomy" id="52904"/>
    <lineage>
        <taxon>Eukaryota</taxon>
        <taxon>Metazoa</taxon>
        <taxon>Chordata</taxon>
        <taxon>Craniata</taxon>
        <taxon>Vertebrata</taxon>
        <taxon>Euteleostomi</taxon>
        <taxon>Actinopterygii</taxon>
        <taxon>Neopterygii</taxon>
        <taxon>Teleostei</taxon>
        <taxon>Neoteleostei</taxon>
        <taxon>Acanthomorphata</taxon>
        <taxon>Carangaria</taxon>
        <taxon>Pleuronectiformes</taxon>
        <taxon>Pleuronectoidei</taxon>
        <taxon>Scophthalmidae</taxon>
        <taxon>Scophthalmus</taxon>
    </lineage>
</organism>
<feature type="transmembrane region" description="Helical" evidence="17">
    <location>
        <begin position="4685"/>
        <end position="4708"/>
    </location>
</feature>
<evidence type="ECO:0000256" key="11">
    <source>
        <dbReference type="ARBA" id="ARBA00023065"/>
    </source>
</evidence>
<evidence type="ECO:0000256" key="17">
    <source>
        <dbReference type="SAM" id="Phobius"/>
    </source>
</evidence>
<dbReference type="CDD" id="cd12877">
    <property type="entry name" value="SPRY1_RyR"/>
    <property type="match status" value="1"/>
</dbReference>
<feature type="domain" description="B30.2/SPRY" evidence="18">
    <location>
        <begin position="565"/>
        <end position="763"/>
    </location>
</feature>
<evidence type="ECO:0000256" key="1">
    <source>
        <dbReference type="ARBA" id="ARBA00004326"/>
    </source>
</evidence>
<feature type="transmembrane region" description="Helical" evidence="17">
    <location>
        <begin position="4608"/>
        <end position="4630"/>
    </location>
</feature>
<dbReference type="PROSITE" id="PS50222">
    <property type="entry name" value="EF_HAND_2"/>
    <property type="match status" value="1"/>
</dbReference>
<keyword evidence="9" id="KW-0703">Sarcoplasmic reticulum</keyword>
<dbReference type="InterPro" id="IPR035910">
    <property type="entry name" value="RyR/IP3R_RIH_dom_sf"/>
</dbReference>
<dbReference type="InterPro" id="IPR043136">
    <property type="entry name" value="B30.2/SPRY_sf"/>
</dbReference>
<dbReference type="Pfam" id="PF00622">
    <property type="entry name" value="SPRY"/>
    <property type="match status" value="3"/>
</dbReference>
<evidence type="ECO:0000256" key="6">
    <source>
        <dbReference type="ARBA" id="ARBA00022737"/>
    </source>
</evidence>
<dbReference type="GO" id="GO:0005790">
    <property type="term" value="C:smooth endoplasmic reticulum"/>
    <property type="evidence" value="ECO:0007669"/>
    <property type="project" value="TreeGrafter"/>
</dbReference>
<dbReference type="InterPro" id="IPR003032">
    <property type="entry name" value="Ryanodine_rcpt"/>
</dbReference>
<dbReference type="PRINTS" id="PR00795">
    <property type="entry name" value="RYANODINER"/>
</dbReference>
<dbReference type="FunFam" id="1.25.10.30:FF:000002">
    <property type="entry name" value="ryanodine receptor isoform X2"/>
    <property type="match status" value="1"/>
</dbReference>
<evidence type="ECO:0000256" key="9">
    <source>
        <dbReference type="ARBA" id="ARBA00022951"/>
    </source>
</evidence>
<dbReference type="InterPro" id="IPR005821">
    <property type="entry name" value="Ion_trans_dom"/>
</dbReference>
<proteinExistence type="predicted"/>
<evidence type="ECO:0000256" key="13">
    <source>
        <dbReference type="ARBA" id="ARBA00023286"/>
    </source>
</evidence>
<dbReference type="InterPro" id="IPR015925">
    <property type="entry name" value="Ryanodine_IP3_receptor"/>
</dbReference>
<dbReference type="FunFam" id="2.80.10.50:FF:000006">
    <property type="entry name" value="Ryanodine receptor 2 (Cardiac)"/>
    <property type="match status" value="1"/>
</dbReference>
<evidence type="ECO:0000256" key="12">
    <source>
        <dbReference type="ARBA" id="ARBA00023136"/>
    </source>
</evidence>
<dbReference type="GO" id="GO:0034704">
    <property type="term" value="C:calcium channel complex"/>
    <property type="evidence" value="ECO:0007669"/>
    <property type="project" value="TreeGrafter"/>
</dbReference>
<feature type="domain" description="B30.2/SPRY" evidence="18">
    <location>
        <begin position="975"/>
        <end position="1171"/>
    </location>
</feature>
<dbReference type="Gene3D" id="1.10.490.160">
    <property type="match status" value="2"/>
</dbReference>
<keyword evidence="10 17" id="KW-1133">Transmembrane helix</keyword>
<dbReference type="CDD" id="cd12879">
    <property type="entry name" value="SPRY3_RyR"/>
    <property type="match status" value="1"/>
</dbReference>
<keyword evidence="7" id="KW-0106">Calcium</keyword>
<dbReference type="InterPro" id="IPR011992">
    <property type="entry name" value="EF-hand-dom_pair"/>
</dbReference>
<evidence type="ECO:0000256" key="14">
    <source>
        <dbReference type="ARBA" id="ARBA00023303"/>
    </source>
</evidence>
<evidence type="ECO:0000256" key="10">
    <source>
        <dbReference type="ARBA" id="ARBA00022989"/>
    </source>
</evidence>
<dbReference type="PANTHER" id="PTHR46399:SF7">
    <property type="entry name" value="RYANODINE RECEPTOR 2"/>
    <property type="match status" value="1"/>
</dbReference>
<reference evidence="21" key="2">
    <citation type="submission" date="2025-08" db="UniProtKB">
        <authorList>
            <consortium name="Ensembl"/>
        </authorList>
    </citation>
    <scope>IDENTIFICATION</scope>
</reference>
<evidence type="ECO:0000313" key="22">
    <source>
        <dbReference type="Proteomes" id="UP000694558"/>
    </source>
</evidence>
<dbReference type="SUPFAM" id="SSF100909">
    <property type="entry name" value="IP3 receptor type 1 binding core, domain 2"/>
    <property type="match status" value="1"/>
</dbReference>
<keyword evidence="12 17" id="KW-0472">Membrane</keyword>
<evidence type="ECO:0000259" key="18">
    <source>
        <dbReference type="PROSITE" id="PS50188"/>
    </source>
</evidence>
<keyword evidence="3" id="KW-0109">Calcium transport</keyword>
<keyword evidence="14" id="KW-0407">Ion channel</keyword>
<keyword evidence="4" id="KW-0107">Calcium channel</keyword>
<feature type="transmembrane region" description="Helical" evidence="17">
    <location>
        <begin position="4412"/>
        <end position="4432"/>
    </location>
</feature>
<dbReference type="FunFam" id="1.10.238.10:FF:000040">
    <property type="entry name" value="Ryanodine receptor 2"/>
    <property type="match status" value="1"/>
</dbReference>
<evidence type="ECO:0000256" key="4">
    <source>
        <dbReference type="ARBA" id="ARBA00022673"/>
    </source>
</evidence>
<feature type="transmembrane region" description="Helical" evidence="17">
    <location>
        <begin position="4163"/>
        <end position="4183"/>
    </location>
</feature>
<keyword evidence="2" id="KW-0813">Transport</keyword>
<dbReference type="Pfam" id="PF08454">
    <property type="entry name" value="RIH_assoc"/>
    <property type="match status" value="1"/>
</dbReference>
<dbReference type="CDD" id="cd23291">
    <property type="entry name" value="beta-trefoil_MIR_RyR2"/>
    <property type="match status" value="1"/>
</dbReference>
<comment type="catalytic activity">
    <reaction evidence="15">
        <text>Ca(2+)(in) = Ca(2+)(out)</text>
        <dbReference type="Rhea" id="RHEA:29671"/>
        <dbReference type="ChEBI" id="CHEBI:29108"/>
    </reaction>
</comment>
<dbReference type="InterPro" id="IPR014821">
    <property type="entry name" value="Ins145_P3_rcpt"/>
</dbReference>
<dbReference type="FunFam" id="2.60.120.920:FF:000002">
    <property type="entry name" value="ryanodine receptor isoform X2"/>
    <property type="match status" value="1"/>
</dbReference>
<dbReference type="GO" id="GO:0014808">
    <property type="term" value="P:release of sequestered calcium ion into cytosol by sarcoplasmic reticulum"/>
    <property type="evidence" value="ECO:0007669"/>
    <property type="project" value="TreeGrafter"/>
</dbReference>
<feature type="domain" description="B30.2/SPRY" evidence="18">
    <location>
        <begin position="1261"/>
        <end position="1500"/>
    </location>
</feature>
<dbReference type="Pfam" id="PF02026">
    <property type="entry name" value="RyR"/>
    <property type="match status" value="4"/>
</dbReference>
<dbReference type="GO" id="GO:0006941">
    <property type="term" value="P:striated muscle contraction"/>
    <property type="evidence" value="ECO:0007669"/>
    <property type="project" value="TreeGrafter"/>
</dbReference>
<feature type="transmembrane region" description="Helical" evidence="17">
    <location>
        <begin position="4338"/>
        <end position="4356"/>
    </location>
</feature>
<evidence type="ECO:0000256" key="3">
    <source>
        <dbReference type="ARBA" id="ARBA00022568"/>
    </source>
</evidence>
<dbReference type="FunFam" id="2.60.120.920:FF:000012">
    <property type="entry name" value="Ryanodine receptor 2 (Cardiac)"/>
    <property type="match status" value="1"/>
</dbReference>
<dbReference type="InterPro" id="IPR013662">
    <property type="entry name" value="RIH_assoc-dom"/>
</dbReference>
<dbReference type="GO" id="GO:0030018">
    <property type="term" value="C:Z disc"/>
    <property type="evidence" value="ECO:0007669"/>
    <property type="project" value="TreeGrafter"/>
</dbReference>
<dbReference type="PROSITE" id="PS50188">
    <property type="entry name" value="B302_SPRY"/>
    <property type="match status" value="3"/>
</dbReference>
<feature type="domain" description="MIR" evidence="20">
    <location>
        <begin position="240"/>
        <end position="295"/>
    </location>
</feature>
<comment type="subcellular location">
    <subcellularLocation>
        <location evidence="1">Sarcoplasmic reticulum membrane</location>
        <topology evidence="1">Multi-pass membrane protein</topology>
    </subcellularLocation>
</comment>
<feature type="domain" description="MIR" evidence="20">
    <location>
        <begin position="178"/>
        <end position="234"/>
    </location>
</feature>
<dbReference type="GO" id="GO:0005219">
    <property type="term" value="F:ryanodine-sensitive calcium-release channel activity"/>
    <property type="evidence" value="ECO:0007669"/>
    <property type="project" value="InterPro"/>
</dbReference>
<dbReference type="Pfam" id="PF01365">
    <property type="entry name" value="RYDR_ITPR"/>
    <property type="match status" value="2"/>
</dbReference>
<dbReference type="GeneTree" id="ENSGT00940000154906"/>
<feature type="domain" description="MIR" evidence="20">
    <location>
        <begin position="68"/>
        <end position="123"/>
    </location>
</feature>
<dbReference type="Gene3D" id="2.80.10.50">
    <property type="match status" value="2"/>
</dbReference>
<dbReference type="GO" id="GO:0033017">
    <property type="term" value="C:sarcoplasmic reticulum membrane"/>
    <property type="evidence" value="ECO:0007669"/>
    <property type="project" value="UniProtKB-SubCell"/>
</dbReference>
<protein>
    <submittedName>
        <fullName evidence="21">Ryanodine receptor 2</fullName>
    </submittedName>
</protein>
<name>A0A8D3CNS7_SCOMX</name>
<dbReference type="Pfam" id="PF02815">
    <property type="entry name" value="MIR"/>
    <property type="match status" value="1"/>
</dbReference>
<keyword evidence="8" id="KW-0112">Calmodulin-binding</keyword>
<dbReference type="GO" id="GO:0005509">
    <property type="term" value="F:calcium ion binding"/>
    <property type="evidence" value="ECO:0007669"/>
    <property type="project" value="InterPro"/>
</dbReference>
<feature type="region of interest" description="Disordered" evidence="16">
    <location>
        <begin position="4209"/>
        <end position="4240"/>
    </location>
</feature>
<evidence type="ECO:0000256" key="16">
    <source>
        <dbReference type="SAM" id="MobiDB-lite"/>
    </source>
</evidence>
<dbReference type="GO" id="GO:0005516">
    <property type="term" value="F:calmodulin binding"/>
    <property type="evidence" value="ECO:0007669"/>
    <property type="project" value="UniProtKB-KW"/>
</dbReference>
<dbReference type="Gene3D" id="6.20.350.10">
    <property type="match status" value="1"/>
</dbReference>
<dbReference type="InterPro" id="IPR002048">
    <property type="entry name" value="EF_hand_dom"/>
</dbReference>
<feature type="region of interest" description="Disordered" evidence="16">
    <location>
        <begin position="4100"/>
        <end position="4119"/>
    </location>
</feature>
<dbReference type="FunFam" id="1.10.287.70:FF:000017">
    <property type="entry name" value="ryanodine receptor isoform X2"/>
    <property type="match status" value="1"/>
</dbReference>
<dbReference type="Pfam" id="PF00520">
    <property type="entry name" value="Ion_trans"/>
    <property type="match status" value="1"/>
</dbReference>
<dbReference type="FunFam" id="2.80.10.50:FF:000016">
    <property type="entry name" value="Ryanodine receptor 2 (Cardiac)"/>
    <property type="match status" value="1"/>
</dbReference>
<feature type="domain" description="EF-hand" evidence="19">
    <location>
        <begin position="3912"/>
        <end position="3947"/>
    </location>
</feature>
<evidence type="ECO:0000256" key="7">
    <source>
        <dbReference type="ARBA" id="ARBA00022837"/>
    </source>
</evidence>
<dbReference type="Pfam" id="PF13499">
    <property type="entry name" value="EF-hand_7"/>
    <property type="match status" value="1"/>
</dbReference>
<dbReference type="InterPro" id="IPR016093">
    <property type="entry name" value="MIR_motif"/>
</dbReference>
<feature type="compositionally biased region" description="Polar residues" evidence="16">
    <location>
        <begin position="4273"/>
        <end position="4283"/>
    </location>
</feature>
<feature type="compositionally biased region" description="Basic and acidic residues" evidence="16">
    <location>
        <begin position="1304"/>
        <end position="1332"/>
    </location>
</feature>
<dbReference type="Gene3D" id="1.25.10.30">
    <property type="entry name" value="IP3 receptor type 1 binding core, RIH domain"/>
    <property type="match status" value="1"/>
</dbReference>
<dbReference type="InterPro" id="IPR009460">
    <property type="entry name" value="Ryanrecept_TM4-6"/>
</dbReference>
<dbReference type="InterPro" id="IPR000699">
    <property type="entry name" value="RIH_dom"/>
</dbReference>
<dbReference type="Gene3D" id="1.10.287.70">
    <property type="match status" value="1"/>
</dbReference>
<dbReference type="InterPro" id="IPR003877">
    <property type="entry name" value="SPRY_dom"/>
</dbReference>
<feature type="region of interest" description="Disordered" evidence="16">
    <location>
        <begin position="4272"/>
        <end position="4305"/>
    </location>
</feature>
<dbReference type="FunFam" id="2.60.120.920:FF:000003">
    <property type="entry name" value="ryanodine receptor isoform X2"/>
    <property type="match status" value="1"/>
</dbReference>
<evidence type="ECO:0000256" key="5">
    <source>
        <dbReference type="ARBA" id="ARBA00022692"/>
    </source>
</evidence>
<sequence>QKLCLAAEGFGNRLCFLESISNSKNVPPDLSICTFVLEQSLSVRALQEMLANTEEKAEGVSTAQGGGHRTLLYGHAVLLRHSYSGMYLCCLSTSRSSTDKLAFDVGLQEDTTGEACWWTIHPASKQRSEGEKVRVGDDLILVSVSSERYLHLSYGNGSLHVDAAFQQTLWSVAPICSGSEVAQGGDVLRILHGHMDECLTVPSGEHGDEQRRTVHYEGGAVSSHARSLWRLETLRVVWSGSHIRWGQPFRLRHVTTGKYLSLIEDKSLLLMDKEKADVKSTAFCFRSSKEKLDPGVKKEVDGMGVPDIKYGDSVCYIQHVDTCLWLTYQTVDAKCARMGGVQRKAIMHHEGHMDDGLTLSRSQHEESRTARVIRSTVFLFNLFIRGLDTLRRKGKSPTLDLPIDSVSLSLQDLIGYFHPPGDHLEHEDKQNRLRALKNRQNLFQEEGMISLVLECIDRLHVYSSAAHFAEAVGREAGEAWSSILNSLYQLLAALIRGNRKNCAQFSGSLDWLISRLERLEASSGILEVLHCVLVESPEALNIIKEGHIKSIISLLDKHGRNHKVLDVLCSLCVCHGVAVRSNQHLICDNLLPGRDLLLQTRLINHVSSMRPNIFLGVSDGSAQYRKWYYELIVDQASPFVTAQATHLRVGWASTSGYAPYPSGGEGWGGNGVGDDLYSYGFDGLHLWSGCIARTVSSPNQHVLRSEDVVSCCLDLSVPSISFRINGQPVQGMFENFNSDGLFFPVASFSAGIKVRFLLGGRHGEFKFLPPPGYVPCYEAVLPREKLKLEASQDQTAARDLLGPTVTLSQAAFTPTPVDTSQIVLPPHLERIREKLAENIHELWVMNKIELGWTYGAVRDDNKRQHPCLVEFPKLPEQERSYNLQMSLETLKTLLALGCHVGLADEHAVEKVKSVKLSSTYELSSGYKPAPLDLSHIKLTSTQEAMVDKLAENAHNVWARDRIHQGWTYGIQQDLKNRRNPRLVPYTLLDERTKKSNKDSLREAVRTLLGYGYNLEAPDQDHAQSDLNDMSAERFRIFRAEKTYCVNAGKWYFELEVLTAGEMRVGWARPGCLPDQELGSDDQAFVFDGFKVQRWHQGNEHFGRAWQTGDVVGCMVDLNEHTMMFTLNGEVLLDDSGSELAFKDFEAVEGFIPVCSLGVCQAGRMNFGKDVSTLKYFTICGLQEGYEPFAVNMNRDVTMWLSKRLPQFVPVPANHQHIEVARIDGTVELCPCLKVTQRSFGSQNSYTDITFYRLSMPIECSESFSRSRSNGSRDLKVLGFLFNRETFLAEPDSVVGRTSASAGWGERRGMGERGQEGGKRSREERGGEREHCQTDSCNDYNNKFRKKKKLKRSAIKLDPLLSVQYYYSVRIFPGQEPSSVWVGWVTSDFHQYDPGFELHNVRTVTVTLGDEKGKVHESIKRSNCYMVWAGESSSPGQGRNNNGLEIGCLVDTTNGLLTFTANGKELSTYYQVEPSTKLFPAVFAKATSLNVFQFELGRIKNLMPLSAGLFKSERKNPVPQCPPRLHVQFLTPVFWSRVPNHFLKVTASRVNDRHGWLVQCNEPLTHMDTHFLPTLSEQRDLLKFHYHTLRLYSAICALGNNRVAHALCSHVDEAQLLQAIENKYMPGLLRAGYYDILIDIHLSSYATARLMMNNEYIVPMTDETKSITLFPDEEKKHGLPGIGLSTSLRPRMHFSSPSIVCGTGSLYRNNSNSGSGDCFQYSPEFPLDILKIKTIEMLTEAVREGSMHVRDPIGGSTEFLFVPLIKLFYTMLIMGVFQNGDLKNILHLIEPSVFSERREGQEEIHTDLQMMKDVETEGAEEGGRNMPKEGLLQMKLPEPVKLQMCHVLQYLCDCQVRHRIEAVVAFSDDFVACLQDNQRFRYNEVMLALNMSAALTAKKTKEFRSPPQEQINMLLNFKDEKQECPCPEYIREQLLDFHEDLMRHCGIELDEERGIHSDSDFTIRGRLLSLVEKVAYLKKRMANLPKEKKDRKPSTLQQLISDTMVRWAQESVIEDPELVRAMFVLLHRQYDGIGGQVRALPKTYTINSVSVEDTINLLAALGQIRSLLSVRMGREEEKLMIRGLGDIMNNKVFYQHPNLMRALGMHETVMEVMVNVLSGGDSKEITFPKMVANCCRFLCYFCRISRQNQKAMFDHLSYLLENSSVGLGECSTPLDVAAASVMDNNELALALREPDLEKVVQYLAGCGLQSCVMLVRNGYPDIGWNPVEGERYLDFLRFAVFCNGESVEENANVVVRLLIRRPECFGPALRGEGGDGLLAAMEEAIKISQDASRDGPSPTSENDTIHMGNAIMTFYAALIDLLGRCAPEMHLIHAGKGEAIRIRAILRSLIPIEDLVGVISIPFSMPNLAKVLFISLILFLVSMVLFLDRVYGIEDQNFLLHLLEVGFLPDLRAAASLDTVALSATDMALALNRYLCTAVLPLLTKCAPLFAGTEPFASLIDSLLHTVYRLSKGCCLTKAQRDAIEECLLAVCGKLRPSMMQHLLRRLVFDVPLLNEHTKMPLKLLTNHYERCWKYYCLVGGWGNFGAASDEELHLSRKLFWGIFDALSYKRYDQELFKLALPCLSAVAGALPPDYMESNYMVMMEKQSSMDSEGNFTPQPADTTNVTVPEKLDYFVSRYAEHNHEKWCTEKFSNGWSYGEQLCEIRKSHPLLKQYKGLSEKDKESYCWSVRESLKTMLSWGWSIDRIREGDPASLHNKSRRISQATPAFSPRPIDMSNVTLSRDMQSMAELLAENYHNIWARKKKTELEAKGGGNHPLLVPYDTLTAKEKSRDREKSQDILKFLQINGYTVSRGVKSQELDTPAIEKRFAYTFLQQLITYVDQAHQHMMELKGETIPHEQQIKFFGKVVLPLVDQYFKNHRLYFLSTAIHPISSGGHASNKEKEMVTSLFCKLGVLVRHRISLFGKDGLYLMTVMKTGLESVKVSLRSYFDSAAEDLEKTQENLKLGQFTHSREQPRGVTQIINYTTFALLPVLSSLFEHIGQNMFGEDLILDDVQVSCYRILNSLYLLGTNKSIYVERQRPALGKCLAAFSAAFPVAFLEPHINKFNSFSIYNSKGTKDRAIGLPGQVGDVCAVIPNLEKSLEEIMELAESGMRYTQMPHVMEVVLPMLCSYMSHWWEHGPESRADRADSCCTSVTSEHMNTLLGNILKIIYNNLGIDEGAWMKRLAVFSQPIISKAKAQLLKTHFLPLMEKLKKKAAVVLLDEEQSKAEGRGEMSETELLIMDQFTVLVRDLYAFYPLLIRFVDYNRARWLKESNHEAEELFRMVAEVFIFWAKSHNFKREEQNFVVQNEINNMSFLISDTKCKMSKVRAHGGAGIVSDQERKKMKRKGDRYSMQTSLIVATLKRLLPVGLNICAPGEQELITLAKNRFTQKDTEDEVREIIRNNLHLQGKLEDPAIRWQMALYRDLPNHYEDTSDPEKTVERVLDIAHVLFHLDQWLTAPLTHSYCTLCPVWICVYCTYGMSHKNIENVVMMLFVRPVPSQTRHRAVNLFLQGYEKSWIEAEEHYFEDKLIEDLAKPGAQEPSEEEEGMKHIDPLHQLIQLFSRTALTEKCKLDEDNLYMAYADIMAKVPANKYLDCVSREQEKEMEKQKLLYQQARLHDRGAAEMVLQTISASKGEMGLMVASTLKLGIAILNGGNSTVQQKMLDYLKDKKDVGFFQSLAGLMQSCSVLDLNAFERQNKAEGLGMVTEEGSGEKVMQDDEFTCDLFRFLQLLCEGHNSDFQNYLRTQTGNNTTVNIIISTVDYLLRVQESISDFYWYYSGKDVIDEQGQRNFSKAINVAKQVFNTLTEYIQGPCTGNQQSLAHSRLWDAVVGFLHVFAHMQMKLSQDSSQIELLKELMDLQKDMVVMLLSMLEGNVVNGTIGKQMVDMLVESSNNVEMILKFFDMFLKLKDLTSSDAFKEYDPDGKGVISKRDFHKAMESHKHYTQSETEFLLSCAETDENELLDYEEFVERFHEPAKDIGFNVAVLLTNLSEHMPHDTRLQTFLELAESVLNYFQPYLGRIEIMGSAKRIERVYFEISESSRTQWEKPQVKESKRQFIFDVVNEGGEKEKMELFVNFCEDTIFEMQLAAQMSDAGERSAVKEESEREKPDEENPEMGFFSVTTVCMALVALRYNVMLLIKVRKIKSMTVKDMVTTLVSLYWSVLLGLLHVAFSVARGFCRIFYNTFMGGSLVEGAKTIKVSELLANMPDPTQDEVRGEGEDREKRPSDRSSPKEDLADLAVNTSETELLSDIFGLDLRREGGQYKITPHNPNASLTELLNSPVPSPNPPTPPTAPPPELRRRHQVKRKNCCFKLFFLFLINYFARNFYNMRMLALFVAFAINFILLFYKVMLQYARDLAYTSSQPDSSIQWNPLGEEAMEMKDETGEPRKPVTVRFVLEESTGYMEPMLRILAILHTVISFFCIIGYYCLKVPLVIFKREKEVARKLEFDGLYITEQPSEDDIKGQWDRLVINTQSFPNNYWDKFVKRKVMDKYGEFYGHDRISELLGMDKAALDFSDAHKKRKPRKDSSLAAVLNSIDVKYQIWKLGVVFTDNSFLYLAWYMTMSILGHYNNFFFAAHLLDIAMGFKTLRTILSSVTHNGKQLVLTVGLLAVVVYLYTVVAFNFFRKFYNKGEDGELPDMKCDDMLTCYMFHMYVGVRAGGGIGDQIEDPAGDEYEIYRIIFDITFFFFVIVILLAIIQGLIIDAFGELRDQQEQVKEDMETKCFICGIGNDYFDTVPHGFETHTLQEHNLANYLFFVMYLINKDETEHTGQESYVWKMYQERCWEFFPAGDCFRKQYEDQLN</sequence>
<evidence type="ECO:0000259" key="20">
    <source>
        <dbReference type="PROSITE" id="PS50919"/>
    </source>
</evidence>
<dbReference type="Pfam" id="PF21119">
    <property type="entry name" value="RYDR_Jsol"/>
    <property type="match status" value="1"/>
</dbReference>
<keyword evidence="5 17" id="KW-0812">Transmembrane</keyword>
<dbReference type="Gene3D" id="2.60.120.920">
    <property type="match status" value="3"/>
</dbReference>
<dbReference type="CDD" id="cd12878">
    <property type="entry name" value="SPRY2_RyR"/>
    <property type="match status" value="1"/>
</dbReference>
<dbReference type="Pfam" id="PF08709">
    <property type="entry name" value="Ins145_P3_rec"/>
    <property type="match status" value="1"/>
</dbReference>
<evidence type="ECO:0000256" key="2">
    <source>
        <dbReference type="ARBA" id="ARBA00022448"/>
    </source>
</evidence>
<keyword evidence="13" id="KW-1071">Ligand-gated ion channel</keyword>
<dbReference type="SMART" id="SM00449">
    <property type="entry name" value="SPRY"/>
    <property type="match status" value="3"/>
</dbReference>
<dbReference type="SUPFAM" id="SSF82109">
    <property type="entry name" value="MIR domain"/>
    <property type="match status" value="2"/>
</dbReference>
<evidence type="ECO:0000313" key="21">
    <source>
        <dbReference type="Ensembl" id="ENSSMAP00000048935.1"/>
    </source>
</evidence>
<feature type="transmembrane region" description="Helical" evidence="17">
    <location>
        <begin position="4563"/>
        <end position="4587"/>
    </location>
</feature>
<keyword evidence="11" id="KW-0406">Ion transport</keyword>
<dbReference type="InterPro" id="IPR036300">
    <property type="entry name" value="MIR_dom_sf"/>
</dbReference>
<keyword evidence="6" id="KW-0677">Repeat</keyword>
<dbReference type="PROSITE" id="PS50919">
    <property type="entry name" value="MIR"/>
    <property type="match status" value="3"/>
</dbReference>
<dbReference type="Proteomes" id="UP000694558">
    <property type="component" value="Chromosome 18"/>
</dbReference>
<dbReference type="SUPFAM" id="SSF47473">
    <property type="entry name" value="EF-hand"/>
    <property type="match status" value="1"/>
</dbReference>
<dbReference type="InterPro" id="IPR035762">
    <property type="entry name" value="SPRY3_RyR"/>
</dbReference>